<dbReference type="AlphaFoldDB" id="A0A9Q6N5U3"/>
<reference evidence="2 3" key="1">
    <citation type="submission" date="2018-06" db="EMBL/GenBank/DDBJ databases">
        <title>Pseudomonas diversity within urban Lake Michigan freshwaters.</title>
        <authorList>
            <person name="Batrich M."/>
            <person name="Hatzopoulos T."/>
            <person name="Putonti C."/>
        </authorList>
    </citation>
    <scope>NUCLEOTIDE SEQUENCE [LARGE SCALE GENOMIC DNA]</scope>
    <source>
        <strain evidence="2 3">MB-090624</strain>
    </source>
</reference>
<dbReference type="EMBL" id="QJRN01000022">
    <property type="protein sequence ID" value="PYC30354.1"/>
    <property type="molecule type" value="Genomic_DNA"/>
</dbReference>
<sequence>MGYPQAARWRAGPLQPRLWLLVLCCSAAPSASAQDSLTLHSDLTVLSYATWNRLNQDALANPNNLIAQLPRRQMELAPRPDFSLTTSSCFFQFKPRAFLSARGESFATGDQHTSGDAYVNEARLSCSLPNALNLELGRGTLLWGNAVLLSPSNPFFPETGKTDPVNEVFGKDFARATLALAEHWQIEGMRSVSSNSRDMSAQHFSPISAVKLNWTAEAATASLLASKRDNGVRRLGAYGTLTVSDAWLLYLDGSLGQGRDIPLPVAPTAQTRAWHFEHQPMADRRLRKSLLLGSGYTLESGWTHTLEALYNGDGYSPSEREDYQRAIGQSNAALMLGDDNAAQVLGQALLTARQGLLGRRYAMYQIDRNDWFNTWDLALRYTQAFDSPRGGNLALSLNYKMNDHSELFTFAQWNTGNGQSEFAQLSRSSVISGIRYYF</sequence>
<keyword evidence="1" id="KW-0732">Signal</keyword>
<evidence type="ECO:0000313" key="3">
    <source>
        <dbReference type="Proteomes" id="UP000248188"/>
    </source>
</evidence>
<gene>
    <name evidence="2" type="ORF">DMX08_27535</name>
</gene>
<feature type="signal peptide" evidence="1">
    <location>
        <begin position="1"/>
        <end position="33"/>
    </location>
</feature>
<accession>A0A9Q6N5U3</accession>
<proteinExistence type="predicted"/>
<dbReference type="Proteomes" id="UP000248188">
    <property type="component" value="Unassembled WGS sequence"/>
</dbReference>
<organism evidence="2 3">
    <name type="scientific">Pseudomonas protegens</name>
    <dbReference type="NCBI Taxonomy" id="380021"/>
    <lineage>
        <taxon>Bacteria</taxon>
        <taxon>Pseudomonadati</taxon>
        <taxon>Pseudomonadota</taxon>
        <taxon>Gammaproteobacteria</taxon>
        <taxon>Pseudomonadales</taxon>
        <taxon>Pseudomonadaceae</taxon>
        <taxon>Pseudomonas</taxon>
    </lineage>
</organism>
<protein>
    <recommendedName>
        <fullName evidence="4">Porin</fullName>
    </recommendedName>
</protein>
<evidence type="ECO:0000313" key="2">
    <source>
        <dbReference type="EMBL" id="PYC30354.1"/>
    </source>
</evidence>
<evidence type="ECO:0008006" key="4">
    <source>
        <dbReference type="Google" id="ProtNLM"/>
    </source>
</evidence>
<comment type="caution">
    <text evidence="2">The sequence shown here is derived from an EMBL/GenBank/DDBJ whole genome shotgun (WGS) entry which is preliminary data.</text>
</comment>
<evidence type="ECO:0000256" key="1">
    <source>
        <dbReference type="SAM" id="SignalP"/>
    </source>
</evidence>
<name>A0A9Q6N5U3_9PSED</name>
<feature type="chain" id="PRO_5040195155" description="Porin" evidence="1">
    <location>
        <begin position="34"/>
        <end position="438"/>
    </location>
</feature>